<feature type="compositionally biased region" description="Basic and acidic residues" evidence="1">
    <location>
        <begin position="50"/>
        <end position="66"/>
    </location>
</feature>
<dbReference type="EMBL" id="VKGC01000002">
    <property type="protein sequence ID" value="TSA86655.1"/>
    <property type="molecule type" value="Genomic_DNA"/>
</dbReference>
<name>A0A553V2G7_9HELI</name>
<reference evidence="2 3" key="2">
    <citation type="submission" date="2019-07" db="EMBL/GenBank/DDBJ databases">
        <title>Helicobacter labacensis sp. nov., Helicobacter mehlei sp. nov. and Helicobacter vulpis sp. nov., isolated from gastric mucosa of red fox (Vulpis vulpis).</title>
        <authorList>
            <person name="Kusar D."/>
            <person name="Gruntar I."/>
            <person name="Pate M."/>
            <person name="Zajc U."/>
            <person name="Ocepek M."/>
        </authorList>
    </citation>
    <scope>NUCLEOTIDE SEQUENCE [LARGE SCALE GENOMIC DNA]</scope>
    <source>
        <strain evidence="2 3">L8b</strain>
    </source>
</reference>
<proteinExistence type="predicted"/>
<comment type="caution">
    <text evidence="2">The sequence shown here is derived from an EMBL/GenBank/DDBJ whole genome shotgun (WGS) entry which is preliminary data.</text>
</comment>
<evidence type="ECO:0000313" key="2">
    <source>
        <dbReference type="EMBL" id="TSA86655.1"/>
    </source>
</evidence>
<dbReference type="OrthoDB" id="5328081at2"/>
<keyword evidence="3" id="KW-1185">Reference proteome</keyword>
<dbReference type="AlphaFoldDB" id="A0A553V2G7"/>
<gene>
    <name evidence="2" type="ORF">FNE76_01640</name>
</gene>
<organism evidence="2 3">
    <name type="scientific">Helicobacter mehlei</name>
    <dbReference type="NCBI Taxonomy" id="2316080"/>
    <lineage>
        <taxon>Bacteria</taxon>
        <taxon>Pseudomonadati</taxon>
        <taxon>Campylobacterota</taxon>
        <taxon>Epsilonproteobacteria</taxon>
        <taxon>Campylobacterales</taxon>
        <taxon>Helicobacteraceae</taxon>
        <taxon>Helicobacter</taxon>
    </lineage>
</organism>
<sequence length="123" mass="14384">MPVSIVGNVTYVNQNAPYSSIVNQNALPKIEEINQKEFVERLQMVQATRALEENKAVHRDKEEQKNSHPQQESSPDQPDARCHKDKTHCYHGHYYSDRDLERAVENTHELEQFVEKHIFDITI</sequence>
<evidence type="ECO:0000256" key="1">
    <source>
        <dbReference type="SAM" id="MobiDB-lite"/>
    </source>
</evidence>
<accession>A0A553V2G7</accession>
<protein>
    <submittedName>
        <fullName evidence="2">Uncharacterized protein</fullName>
    </submittedName>
</protein>
<evidence type="ECO:0000313" key="3">
    <source>
        <dbReference type="Proteomes" id="UP000319322"/>
    </source>
</evidence>
<reference evidence="3" key="1">
    <citation type="submission" date="2019-07" db="EMBL/GenBank/DDBJ databases">
        <title>Helicobacter labacensis sp. nov., Helicobacter mehlei sp. nov. and Helicobacter vulpis sp. nov., isolated from gastric mucosa of red fox (Vulpis vulpis).</title>
        <authorList>
            <person name="Papic B."/>
        </authorList>
    </citation>
    <scope>NUCLEOTIDE SEQUENCE [LARGE SCALE GENOMIC DNA]</scope>
    <source>
        <strain evidence="3">L8b</strain>
    </source>
</reference>
<feature type="region of interest" description="Disordered" evidence="1">
    <location>
        <begin position="50"/>
        <end position="85"/>
    </location>
</feature>
<dbReference type="RefSeq" id="WP_120947674.1">
    <property type="nucleotide sequence ID" value="NZ_QXQP01000005.1"/>
</dbReference>
<dbReference type="Proteomes" id="UP000319322">
    <property type="component" value="Unassembled WGS sequence"/>
</dbReference>
<feature type="compositionally biased region" description="Polar residues" evidence="1">
    <location>
        <begin position="67"/>
        <end position="76"/>
    </location>
</feature>